<sequence length="302" mass="33614">MSLSNRSRVNSQNYKFLLDNHTSRDRSAPLRVAQEKCRPTPWPSSSGGAAVVSEHGEVSQVSPPSSRCKIRFRTESRFASMAFDVMSSWSFVQASSSSAWRLVLSRGELPWWKSTAGGRSGDSSPNKLESFPDLEDLRRLVPFVRRCRGDGDRKWKRWSASLFRLGLCIFSSVLGVELRRPLELPVSDASPVTFLAEGRPCEAMLASFLPPGLMPFERQLFNFNMESSSSIFVRRWSSGGPVIPSGHVPGDGRTGSTLELSIGPDCNLNHWDGVLLVSFRDYDVISFSFESWYELCTAAADS</sequence>
<evidence type="ECO:0000256" key="1">
    <source>
        <dbReference type="SAM" id="MobiDB-lite"/>
    </source>
</evidence>
<organism evidence="2 3">
    <name type="scientific">Triticum turgidum subsp. durum</name>
    <name type="common">Durum wheat</name>
    <name type="synonym">Triticum durum</name>
    <dbReference type="NCBI Taxonomy" id="4567"/>
    <lineage>
        <taxon>Eukaryota</taxon>
        <taxon>Viridiplantae</taxon>
        <taxon>Streptophyta</taxon>
        <taxon>Embryophyta</taxon>
        <taxon>Tracheophyta</taxon>
        <taxon>Spermatophyta</taxon>
        <taxon>Magnoliopsida</taxon>
        <taxon>Liliopsida</taxon>
        <taxon>Poales</taxon>
        <taxon>Poaceae</taxon>
        <taxon>BOP clade</taxon>
        <taxon>Pooideae</taxon>
        <taxon>Triticodae</taxon>
        <taxon>Triticeae</taxon>
        <taxon>Triticinae</taxon>
        <taxon>Triticum</taxon>
    </lineage>
</organism>
<protein>
    <submittedName>
        <fullName evidence="2">Uncharacterized protein</fullName>
    </submittedName>
</protein>
<evidence type="ECO:0000313" key="2">
    <source>
        <dbReference type="EMBL" id="VAI39306.1"/>
    </source>
</evidence>
<dbReference type="Proteomes" id="UP000324705">
    <property type="component" value="Chromosome 5B"/>
</dbReference>
<gene>
    <name evidence="2" type="ORF">TRITD_5Bv1G235240</name>
</gene>
<keyword evidence="3" id="KW-1185">Reference proteome</keyword>
<dbReference type="Gramene" id="TRITD5Bv1G235240.1">
    <property type="protein sequence ID" value="TRITD5Bv1G235240.1"/>
    <property type="gene ID" value="TRITD5Bv1G235240"/>
</dbReference>
<reference evidence="2 3" key="1">
    <citation type="submission" date="2017-09" db="EMBL/GenBank/DDBJ databases">
        <authorList>
            <consortium name="International Durum Wheat Genome Sequencing Consortium (IDWGSC)"/>
            <person name="Milanesi L."/>
        </authorList>
    </citation>
    <scope>NUCLEOTIDE SEQUENCE [LARGE SCALE GENOMIC DNA]</scope>
    <source>
        <strain evidence="3">cv. Svevo</strain>
    </source>
</reference>
<evidence type="ECO:0000313" key="3">
    <source>
        <dbReference type="Proteomes" id="UP000324705"/>
    </source>
</evidence>
<feature type="region of interest" description="Disordered" evidence="1">
    <location>
        <begin position="35"/>
        <end position="58"/>
    </location>
</feature>
<name>A0A9R1AT66_TRITD</name>
<accession>A0A9R1AT66</accession>
<proteinExistence type="predicted"/>
<dbReference type="EMBL" id="LT934120">
    <property type="protein sequence ID" value="VAI39306.1"/>
    <property type="molecule type" value="Genomic_DNA"/>
</dbReference>
<dbReference type="AlphaFoldDB" id="A0A9R1AT66"/>